<feature type="compositionally biased region" description="Low complexity" evidence="1">
    <location>
        <begin position="364"/>
        <end position="374"/>
    </location>
</feature>
<comment type="caution">
    <text evidence="2">The sequence shown here is derived from an EMBL/GenBank/DDBJ whole genome shotgun (WGS) entry which is preliminary data.</text>
</comment>
<feature type="compositionally biased region" description="Polar residues" evidence="1">
    <location>
        <begin position="344"/>
        <end position="363"/>
    </location>
</feature>
<organism evidence="2 3">
    <name type="scientific">Euplotes crassus</name>
    <dbReference type="NCBI Taxonomy" id="5936"/>
    <lineage>
        <taxon>Eukaryota</taxon>
        <taxon>Sar</taxon>
        <taxon>Alveolata</taxon>
        <taxon>Ciliophora</taxon>
        <taxon>Intramacronucleata</taxon>
        <taxon>Spirotrichea</taxon>
        <taxon>Hypotrichia</taxon>
        <taxon>Euplotida</taxon>
        <taxon>Euplotidae</taxon>
        <taxon>Moneuplotes</taxon>
    </lineage>
</organism>
<evidence type="ECO:0000313" key="3">
    <source>
        <dbReference type="Proteomes" id="UP001295684"/>
    </source>
</evidence>
<gene>
    <name evidence="2" type="ORF">ECRASSUSDP1_LOCUS13916</name>
</gene>
<proteinExistence type="predicted"/>
<accession>A0AAD1XH40</accession>
<feature type="region of interest" description="Disordered" evidence="1">
    <location>
        <begin position="884"/>
        <end position="952"/>
    </location>
</feature>
<feature type="compositionally biased region" description="Acidic residues" evidence="1">
    <location>
        <begin position="780"/>
        <end position="802"/>
    </location>
</feature>
<dbReference type="Proteomes" id="UP001295684">
    <property type="component" value="Unassembled WGS sequence"/>
</dbReference>
<feature type="region of interest" description="Disordered" evidence="1">
    <location>
        <begin position="323"/>
        <end position="410"/>
    </location>
</feature>
<sequence length="1041" mass="119581">MDSSADRRDIQFLYDGEVIPINISRHYSIQDIESLLQNLFGVQGRLLGLKEADTGIFYIPSTFMENAITSRSRRFEVVFERKTSNAAQSSSSNSNPRGGLMSNFNPSPSPISQMSHSGIERGFHLDPNQWRDDRTNLTSTSTRLEDPNSQYLEGWSTQNSRIPTPNEEYKSRRPRNVSSNRNRELPDSRPIDFLDEIERMGFNRPNELNSMLMPRGDIEGGETQRAQNLIRQRLTDRFRYDMERPMSPFPRKDKLMNYVNSLATFYIQDKEDVELLQKLIQKEDEFVMAAFDLFESDKDQENLLDTLIRIVRLAKAKRDTNLVSLSTTGPGFSEPIIQNEDNSRYMTASFGPSSTHQPTQGFPEQSSSSSSESESSSESDQDSSDCDREEREETKVNIGMMGRREPSGFSDTMNQRFPELSNNPSFSPEFAVDRVQTSHGRQRGKLGGKRQGTGDLEQVDVYTLISNNIQLKRELDDEAQGFALHLANQKDFDLIKLCIDYTKTQDINTFVKEVSEYVNNHANNFYSDEFSEDELSRLKRENDLGHLDSIFASFGKSGNVGMYKNNLLQAIKKRSGNTIMSTLQSSVRRNIEIPRPTQRRNIINHHSIESIRSIFVLIQNLEFLNLEQKRMVQTLASAHDEKLIAIADVYLTTYDMEDLRENVEILLKASFNGNNGRSHRKSSGQKTLEEMLAIMGREGEITNTEKGKLLALYQHNDPRVLAINDNYRYNHDETEFRESIQLIATAISINHNNQRQVANKRSSRRSISPRELINPKMAESESEEYEEEEEEEEYEEEYDSNDQIEGEEIGVNDENVKNTFIEQQHRIIKKFCLNAKIPITDGAKFHQMIKEYNQKIISAFEVFALNRNEDDFLENLMVIADVTRTPGETESPHGKRMSPMTSEDDTEENEGEEEEQKLFDLEVMQKESESEEAEDEESKLLGRNGLSNGHATPKISIQVPYTVDEMNKFKNDLEDFKEDLSQVEYDALRNLVTVQNNQEIATIMQSMPKATVVSTLETYSFSKDKEEALDTFKLFLELSQR</sequence>
<feature type="region of interest" description="Disordered" evidence="1">
    <location>
        <begin position="754"/>
        <end position="802"/>
    </location>
</feature>
<reference evidence="2" key="1">
    <citation type="submission" date="2023-07" db="EMBL/GenBank/DDBJ databases">
        <authorList>
            <consortium name="AG Swart"/>
            <person name="Singh M."/>
            <person name="Singh A."/>
            <person name="Seah K."/>
            <person name="Emmerich C."/>
        </authorList>
    </citation>
    <scope>NUCLEOTIDE SEQUENCE</scope>
    <source>
        <strain evidence="2">DP1</strain>
    </source>
</reference>
<dbReference type="EMBL" id="CAMPGE010013877">
    <property type="protein sequence ID" value="CAI2372585.1"/>
    <property type="molecule type" value="Genomic_DNA"/>
</dbReference>
<feature type="compositionally biased region" description="Polar residues" evidence="1">
    <location>
        <begin position="136"/>
        <end position="163"/>
    </location>
</feature>
<evidence type="ECO:0000256" key="1">
    <source>
        <dbReference type="SAM" id="MobiDB-lite"/>
    </source>
</evidence>
<feature type="compositionally biased region" description="Acidic residues" evidence="1">
    <location>
        <begin position="375"/>
        <end position="384"/>
    </location>
</feature>
<protein>
    <submittedName>
        <fullName evidence="2">Uncharacterized protein</fullName>
    </submittedName>
</protein>
<name>A0AAD1XH40_EUPCR</name>
<feature type="compositionally biased region" description="Polar residues" evidence="1">
    <location>
        <begin position="102"/>
        <end position="116"/>
    </location>
</feature>
<feature type="compositionally biased region" description="Low complexity" evidence="1">
    <location>
        <begin position="84"/>
        <end position="95"/>
    </location>
</feature>
<dbReference type="AlphaFoldDB" id="A0AAD1XH40"/>
<evidence type="ECO:0000313" key="2">
    <source>
        <dbReference type="EMBL" id="CAI2372585.1"/>
    </source>
</evidence>
<keyword evidence="3" id="KW-1185">Reference proteome</keyword>
<feature type="compositionally biased region" description="Acidic residues" evidence="1">
    <location>
        <begin position="902"/>
        <end position="915"/>
    </location>
</feature>
<feature type="region of interest" description="Disordered" evidence="1">
    <location>
        <begin position="81"/>
        <end position="188"/>
    </location>
</feature>
<feature type="compositionally biased region" description="Basic and acidic residues" evidence="1">
    <location>
        <begin position="118"/>
        <end position="135"/>
    </location>
</feature>
<feature type="compositionally biased region" description="Basic and acidic residues" evidence="1">
    <location>
        <begin position="916"/>
        <end position="928"/>
    </location>
</feature>
<feature type="compositionally biased region" description="Basic and acidic residues" evidence="1">
    <location>
        <begin position="385"/>
        <end position="395"/>
    </location>
</feature>